<evidence type="ECO:0000313" key="4">
    <source>
        <dbReference type="Proteomes" id="UP001386955"/>
    </source>
</evidence>
<dbReference type="AlphaFoldDB" id="A0AAN9X7A3"/>
<organism evidence="3 4">
    <name type="scientific">Psophocarpus tetragonolobus</name>
    <name type="common">Winged bean</name>
    <name type="synonym">Dolichos tetragonolobus</name>
    <dbReference type="NCBI Taxonomy" id="3891"/>
    <lineage>
        <taxon>Eukaryota</taxon>
        <taxon>Viridiplantae</taxon>
        <taxon>Streptophyta</taxon>
        <taxon>Embryophyta</taxon>
        <taxon>Tracheophyta</taxon>
        <taxon>Spermatophyta</taxon>
        <taxon>Magnoliopsida</taxon>
        <taxon>eudicotyledons</taxon>
        <taxon>Gunneridae</taxon>
        <taxon>Pentapetalae</taxon>
        <taxon>rosids</taxon>
        <taxon>fabids</taxon>
        <taxon>Fabales</taxon>
        <taxon>Fabaceae</taxon>
        <taxon>Papilionoideae</taxon>
        <taxon>50 kb inversion clade</taxon>
        <taxon>NPAAA clade</taxon>
        <taxon>indigoferoid/millettioid clade</taxon>
        <taxon>Phaseoleae</taxon>
        <taxon>Psophocarpus</taxon>
    </lineage>
</organism>
<keyword evidence="2" id="KW-0812">Transmembrane</keyword>
<proteinExistence type="predicted"/>
<keyword evidence="2" id="KW-0472">Membrane</keyword>
<feature type="region of interest" description="Disordered" evidence="1">
    <location>
        <begin position="82"/>
        <end position="104"/>
    </location>
</feature>
<reference evidence="3 4" key="1">
    <citation type="submission" date="2024-01" db="EMBL/GenBank/DDBJ databases">
        <title>The genomes of 5 underutilized Papilionoideae crops provide insights into root nodulation and disease resistanc.</title>
        <authorList>
            <person name="Jiang F."/>
        </authorList>
    </citation>
    <scope>NUCLEOTIDE SEQUENCE [LARGE SCALE GENOMIC DNA]</scope>
    <source>
        <strain evidence="3">DUOXIRENSHENG_FW03</strain>
        <tissue evidence="3">Leaves</tissue>
    </source>
</reference>
<dbReference type="Proteomes" id="UP001386955">
    <property type="component" value="Unassembled WGS sequence"/>
</dbReference>
<accession>A0AAN9X7A3</accession>
<dbReference type="EMBL" id="JAYMYS010000008">
    <property type="protein sequence ID" value="KAK7385066.1"/>
    <property type="molecule type" value="Genomic_DNA"/>
</dbReference>
<keyword evidence="2" id="KW-1133">Transmembrane helix</keyword>
<gene>
    <name evidence="3" type="ORF">VNO78_30773</name>
</gene>
<keyword evidence="4" id="KW-1185">Reference proteome</keyword>
<comment type="caution">
    <text evidence="3">The sequence shown here is derived from an EMBL/GenBank/DDBJ whole genome shotgun (WGS) entry which is preliminary data.</text>
</comment>
<evidence type="ECO:0000256" key="2">
    <source>
        <dbReference type="SAM" id="Phobius"/>
    </source>
</evidence>
<evidence type="ECO:0000313" key="3">
    <source>
        <dbReference type="EMBL" id="KAK7385066.1"/>
    </source>
</evidence>
<evidence type="ECO:0000256" key="1">
    <source>
        <dbReference type="SAM" id="MobiDB-lite"/>
    </source>
</evidence>
<protein>
    <submittedName>
        <fullName evidence="3">Uncharacterized protein</fullName>
    </submittedName>
</protein>
<feature type="transmembrane region" description="Helical" evidence="2">
    <location>
        <begin position="118"/>
        <end position="137"/>
    </location>
</feature>
<name>A0AAN9X7A3_PSOTE</name>
<sequence length="176" mass="20565">MLRKVALLIEEGDFPAQAWVDTFLRGLSARLQLFQEPTLNRRNRKRKKENQNSIRSNTILTSAPTRTIFSLYFLSLEKPTQTEYRRRRTTTPTASTPNPRKKPTLFNSTQLNSAQLKFFLSLSLSLFFFLFGFKNWYSLSFFAWIDDSLNGLMREVFGECTLRCLGLFWGRGEVLE</sequence>